<feature type="compositionally biased region" description="Pro residues" evidence="1">
    <location>
        <begin position="684"/>
        <end position="702"/>
    </location>
</feature>
<evidence type="ECO:0000256" key="2">
    <source>
        <dbReference type="SAM" id="Phobius"/>
    </source>
</evidence>
<dbReference type="EMBL" id="SHKI01000002">
    <property type="protein sequence ID" value="RZT68649.1"/>
    <property type="molecule type" value="Genomic_DNA"/>
</dbReference>
<protein>
    <submittedName>
        <fullName evidence="4">Ig-like domain-containing protein</fullName>
    </submittedName>
</protein>
<feature type="compositionally biased region" description="Pro residues" evidence="1">
    <location>
        <begin position="1"/>
        <end position="11"/>
    </location>
</feature>
<dbReference type="PANTHER" id="PTHR36220:SF1">
    <property type="entry name" value="GAMMA TUBULIN COMPLEX COMPONENT C-TERMINAL DOMAIN-CONTAINING PROTEIN"/>
    <property type="match status" value="1"/>
</dbReference>
<gene>
    <name evidence="4" type="ORF">EV139_0375</name>
</gene>
<dbReference type="InterPro" id="IPR011044">
    <property type="entry name" value="Quino_amine_DH_bsu"/>
</dbReference>
<keyword evidence="2" id="KW-0812">Transmembrane</keyword>
<dbReference type="Gene3D" id="2.130.10.130">
    <property type="entry name" value="Integrin alpha, N-terminal"/>
    <property type="match status" value="1"/>
</dbReference>
<dbReference type="Pfam" id="PF16640">
    <property type="entry name" value="Big_3_5"/>
    <property type="match status" value="1"/>
</dbReference>
<feature type="region of interest" description="Disordered" evidence="1">
    <location>
        <begin position="1"/>
        <end position="23"/>
    </location>
</feature>
<dbReference type="GO" id="GO:0005975">
    <property type="term" value="P:carbohydrate metabolic process"/>
    <property type="evidence" value="ECO:0007669"/>
    <property type="project" value="UniProtKB-ARBA"/>
</dbReference>
<keyword evidence="2" id="KW-0472">Membrane</keyword>
<evidence type="ECO:0000313" key="5">
    <source>
        <dbReference type="Proteomes" id="UP000291832"/>
    </source>
</evidence>
<keyword evidence="2" id="KW-1133">Transmembrane helix</keyword>
<feature type="domain" description="Bacterial Ig-like" evidence="3">
    <location>
        <begin position="592"/>
        <end position="681"/>
    </location>
</feature>
<dbReference type="Proteomes" id="UP000291832">
    <property type="component" value="Unassembled WGS sequence"/>
</dbReference>
<dbReference type="RefSeq" id="WP_130452613.1">
    <property type="nucleotide sequence ID" value="NZ_QYAG01000004.1"/>
</dbReference>
<dbReference type="PANTHER" id="PTHR36220">
    <property type="entry name" value="UNNAMED PRODUCT"/>
    <property type="match status" value="1"/>
</dbReference>
<accession>A0A4V6MDN1</accession>
<dbReference type="SUPFAM" id="SSF50969">
    <property type="entry name" value="YVTN repeat-like/Quinoprotein amine dehydrogenase"/>
    <property type="match status" value="1"/>
</dbReference>
<name>A0A4V6MDN1_9MICO</name>
<sequence length="758" mass="77635">MPPHVPSPDPAAEPAGTPTRSRVRRARRTLTAVLAVAVGFALPLADSDSGPAEADAGSPEYTEIHRFEPDPGYRAGYAEAIAGDYVAYADRLHESVRVTHSSGPASEWTTARLERPAPGFGEAIAMAPDASHVYIASASTAEVAVYVRSGENDWEFERALTPPEMPDRVSGYRDSFGEGLALDGDRLVVGVPNARVDRVSNTGMAFVVDLATDTWTPLIPAAPIPNSITGQSVAVRGDHVALGAVQVRSPEGARVGGVYLWDLTTLNEPLFTTQPMTDPQGCPALLPGSGPAFGISLDFDDTTLYVGSPVETNAAGADPADPETGCRTPAITAGNSTQGAVYRFDHALQQVGGKIIPPPYSLNFGGSIGVSGNALLVSSVQLPDREGEVSVFGIDALEADGTGDELTRQRPAVAQTLVASNPAPGARFGNQVFGGGLVGDGIQALIGAPDARDGAGAVYLFSPLIPNQGETQITAPDTTVEYGAHTTITATVTGEHVEGTVRGTVAGYELDPAPTDDGTAELRSPDARIDVGTYPVELSFTPAAGEAPTATTTATLTVTPLPTSTELTILATAEPAQTPVSGAAASRAPAATSDAANYPTGTALRLGGTVTDARGADPSGTVTVWDGDTRIGDFELAADGTFSMPEGNTLAVNADASFGAHYNGDANHLESDAEPLEVTVQTGPPGPTGPITPPSPPVPTPTDPDLARTGGDAYLGWLLAAAGVLLVAGGVTAWAVARRRGLRADVAADIPGQEPTVS</sequence>
<comment type="caution">
    <text evidence="4">The sequence shown here is derived from an EMBL/GenBank/DDBJ whole genome shotgun (WGS) entry which is preliminary data.</text>
</comment>
<evidence type="ECO:0000313" key="4">
    <source>
        <dbReference type="EMBL" id="RZT68649.1"/>
    </source>
</evidence>
<dbReference type="AlphaFoldDB" id="A0A4V6MDN1"/>
<dbReference type="InterPro" id="IPR032109">
    <property type="entry name" value="Big_3_5"/>
</dbReference>
<evidence type="ECO:0000259" key="3">
    <source>
        <dbReference type="Pfam" id="PF16640"/>
    </source>
</evidence>
<dbReference type="InterPro" id="IPR028994">
    <property type="entry name" value="Integrin_alpha_N"/>
</dbReference>
<feature type="region of interest" description="Disordered" evidence="1">
    <location>
        <begin position="679"/>
        <end position="703"/>
    </location>
</feature>
<dbReference type="InterPro" id="IPR013783">
    <property type="entry name" value="Ig-like_fold"/>
</dbReference>
<dbReference type="OrthoDB" id="4990145at2"/>
<evidence type="ECO:0000256" key="1">
    <source>
        <dbReference type="SAM" id="MobiDB-lite"/>
    </source>
</evidence>
<organism evidence="4 5">
    <name type="scientific">Leucobacter luti</name>
    <dbReference type="NCBI Taxonomy" id="340320"/>
    <lineage>
        <taxon>Bacteria</taxon>
        <taxon>Bacillati</taxon>
        <taxon>Actinomycetota</taxon>
        <taxon>Actinomycetes</taxon>
        <taxon>Micrococcales</taxon>
        <taxon>Microbacteriaceae</taxon>
        <taxon>Leucobacter</taxon>
    </lineage>
</organism>
<proteinExistence type="predicted"/>
<keyword evidence="5" id="KW-1185">Reference proteome</keyword>
<dbReference type="Gene3D" id="2.60.40.10">
    <property type="entry name" value="Immunoglobulins"/>
    <property type="match status" value="1"/>
</dbReference>
<reference evidence="4 5" key="1">
    <citation type="journal article" date="2015" name="Stand. Genomic Sci.">
        <title>Genomic Encyclopedia of Bacterial and Archaeal Type Strains, Phase III: the genomes of soil and plant-associated and newly described type strains.</title>
        <authorList>
            <person name="Whitman W.B."/>
            <person name="Woyke T."/>
            <person name="Klenk H.P."/>
            <person name="Zhou Y."/>
            <person name="Lilburn T.G."/>
            <person name="Beck B.J."/>
            <person name="De Vos P."/>
            <person name="Vandamme P."/>
            <person name="Eisen J.A."/>
            <person name="Garrity G."/>
            <person name="Hugenholtz P."/>
            <person name="Kyrpides N.C."/>
        </authorList>
    </citation>
    <scope>NUCLEOTIDE SEQUENCE [LARGE SCALE GENOMIC DNA]</scope>
    <source>
        <strain evidence="4 5">RF6</strain>
    </source>
</reference>
<feature type="transmembrane region" description="Helical" evidence="2">
    <location>
        <begin position="714"/>
        <end position="737"/>
    </location>
</feature>